<dbReference type="VEuPathDB" id="VectorBase:PHUM451730"/>
<dbReference type="HOGENOM" id="CLU_354636_0_0_1"/>
<feature type="region of interest" description="Disordered" evidence="1">
    <location>
        <begin position="265"/>
        <end position="284"/>
    </location>
</feature>
<protein>
    <submittedName>
        <fullName evidence="2 3">Uncharacterized protein</fullName>
    </submittedName>
</protein>
<reference evidence="2" key="1">
    <citation type="submission" date="2007-04" db="EMBL/GenBank/DDBJ databases">
        <title>Annotation of Pediculus humanus corporis strain USDA.</title>
        <authorList>
            <person name="Kirkness E."/>
            <person name="Hannick L."/>
            <person name="Hass B."/>
            <person name="Bruggner R."/>
            <person name="Lawson D."/>
            <person name="Bidwell S."/>
            <person name="Joardar V."/>
            <person name="Caler E."/>
            <person name="Walenz B."/>
            <person name="Inman J."/>
            <person name="Schobel S."/>
            <person name="Galinsky K."/>
            <person name="Amedeo P."/>
            <person name="Strausberg R."/>
        </authorList>
    </citation>
    <scope>NUCLEOTIDE SEQUENCE</scope>
    <source>
        <strain evidence="2">USDA</strain>
    </source>
</reference>
<evidence type="ECO:0000256" key="1">
    <source>
        <dbReference type="SAM" id="MobiDB-lite"/>
    </source>
</evidence>
<organism>
    <name type="scientific">Pediculus humanus subsp. corporis</name>
    <name type="common">Body louse</name>
    <dbReference type="NCBI Taxonomy" id="121224"/>
    <lineage>
        <taxon>Eukaryota</taxon>
        <taxon>Metazoa</taxon>
        <taxon>Ecdysozoa</taxon>
        <taxon>Arthropoda</taxon>
        <taxon>Hexapoda</taxon>
        <taxon>Insecta</taxon>
        <taxon>Pterygota</taxon>
        <taxon>Neoptera</taxon>
        <taxon>Paraneoptera</taxon>
        <taxon>Psocodea</taxon>
        <taxon>Troctomorpha</taxon>
        <taxon>Phthiraptera</taxon>
        <taxon>Anoplura</taxon>
        <taxon>Pediculidae</taxon>
        <taxon>Pediculus</taxon>
    </lineage>
</organism>
<dbReference type="KEGG" id="phu:Phum_PHUM451730"/>
<feature type="region of interest" description="Disordered" evidence="1">
    <location>
        <begin position="154"/>
        <end position="230"/>
    </location>
</feature>
<dbReference type="AlphaFoldDB" id="E0VUK6"/>
<reference evidence="3" key="3">
    <citation type="submission" date="2021-02" db="UniProtKB">
        <authorList>
            <consortium name="EnsemblMetazoa"/>
        </authorList>
    </citation>
    <scope>IDENTIFICATION</scope>
    <source>
        <strain evidence="3">USDA</strain>
    </source>
</reference>
<feature type="compositionally biased region" description="Basic and acidic residues" evidence="1">
    <location>
        <begin position="156"/>
        <end position="197"/>
    </location>
</feature>
<dbReference type="EMBL" id="AAZO01005501">
    <property type="status" value="NOT_ANNOTATED_CDS"/>
    <property type="molecule type" value="Genomic_DNA"/>
</dbReference>
<keyword evidence="4" id="KW-1185">Reference proteome</keyword>
<dbReference type="GeneID" id="8230333"/>
<dbReference type="CTD" id="8230333"/>
<dbReference type="EMBL" id="DS235786">
    <property type="protein sequence ID" value="EEB17062.1"/>
    <property type="molecule type" value="Genomic_DNA"/>
</dbReference>
<evidence type="ECO:0000313" key="4">
    <source>
        <dbReference type="Proteomes" id="UP000009046"/>
    </source>
</evidence>
<accession>E0VUK6</accession>
<name>E0VUK6_PEDHC</name>
<dbReference type="EnsemblMetazoa" id="PHUM451730-RA">
    <property type="protein sequence ID" value="PHUM451730-PA"/>
    <property type="gene ID" value="PHUM451730"/>
</dbReference>
<feature type="compositionally biased region" description="Low complexity" evidence="1">
    <location>
        <begin position="428"/>
        <end position="439"/>
    </location>
</feature>
<feature type="region of interest" description="Disordered" evidence="1">
    <location>
        <begin position="396"/>
        <end position="445"/>
    </location>
</feature>
<reference evidence="2" key="2">
    <citation type="submission" date="2007-04" db="EMBL/GenBank/DDBJ databases">
        <title>The genome of the human body louse.</title>
        <authorList>
            <consortium name="The Human Body Louse Genome Consortium"/>
            <person name="Kirkness E."/>
            <person name="Walenz B."/>
            <person name="Hass B."/>
            <person name="Bruggner R."/>
            <person name="Strausberg R."/>
        </authorList>
    </citation>
    <scope>NUCLEOTIDE SEQUENCE</scope>
    <source>
        <strain evidence="2">USDA</strain>
    </source>
</reference>
<sequence>MEFEPLFSDDVVENVKMVPEEHNETQMWFSPPEIELQIQGQEPIIPQEREFDQVFIYPQEDTFTKTTIHCPQPTSHPGGPTNESICDVLCNQHNLCPQPDANFPARKTRYIETERERAFPDNNRNYNERISYQRRHSNTDHNLQERHRNYGGVNRHVTDRTHGYPDRGFSDRERNIPNRGRSFSDRYRFSERERMQTDRGNGYPRRNTENHFTSRNNNNNNGGGFPERERDFVERDGRYFESYGRRHYSDDNGRARRIDFEMDVPNRPSRDVFDPRRKRSFREGDRPNALKYRLKSRSRNRFYVEDLSQPSNQGNVNQIQTSNSIQAMSNSSSTSSPLIPLPTLFSQSENSQEIINSQIENRIPSVELIAEADSMHQSEANQIVKIEQQPMKSGAIGIPQETDNCDFNKPGPSGIPKKEKSGLPSAPDLQLDWLSSSNDSSDDDSGIEVLSIQCRQQLNEAKPVIVDLTQESDEEVRQNSASINIASHPQVASYSQDTIRSQRSCKYQSQYAHHSRDFSQQTQVVENCDHRHFNGNNQSCGCSRSNHLTLHNGTPRHQVPHNSYIVDSGMGIPQQRVSLYPPTLQYMYQVPPPIFPTPSRSVYPVHARLWHQQQRMQESQRRRLDAHLNYSNGNNRQRENLLLHDPFQHSHPYGAQAHSQTHFHHCHTPSHHNPPVAHQHPHHCPPIPAPPTVYTRSDVGPSGIISPPPSFLPLHVSELEIIPPRVTPIAVPQSDVAAEVLVQHTPESIAVTHQHVHHHLYHYHPHPGQRMHHLHISIGRPTMVSIKITFST</sequence>
<dbReference type="RefSeq" id="XP_002429800.1">
    <property type="nucleotide sequence ID" value="XM_002429755.1"/>
</dbReference>
<feature type="compositionally biased region" description="Basic and acidic residues" evidence="1">
    <location>
        <begin position="268"/>
        <end position="284"/>
    </location>
</feature>
<proteinExistence type="predicted"/>
<gene>
    <name evidence="3" type="primary">8230333</name>
    <name evidence="2" type="ORF">Phum_PHUM451730</name>
</gene>
<dbReference type="Proteomes" id="UP000009046">
    <property type="component" value="Unassembled WGS sequence"/>
</dbReference>
<evidence type="ECO:0000313" key="3">
    <source>
        <dbReference type="EnsemblMetazoa" id="PHUM451730-PA"/>
    </source>
</evidence>
<evidence type="ECO:0000313" key="2">
    <source>
        <dbReference type="EMBL" id="EEB17062.1"/>
    </source>
</evidence>
<dbReference type="InParanoid" id="E0VUK6"/>